<dbReference type="EMBL" id="CAMAPF010000072">
    <property type="protein sequence ID" value="CAH9092047.1"/>
    <property type="molecule type" value="Genomic_DNA"/>
</dbReference>
<dbReference type="Proteomes" id="UP001152523">
    <property type="component" value="Unassembled WGS sequence"/>
</dbReference>
<dbReference type="AlphaFoldDB" id="A0AAV0D3J8"/>
<evidence type="ECO:0000313" key="1">
    <source>
        <dbReference type="EMBL" id="CAH9092047.1"/>
    </source>
</evidence>
<protein>
    <submittedName>
        <fullName evidence="1">Uncharacterized protein</fullName>
    </submittedName>
</protein>
<evidence type="ECO:0000313" key="2">
    <source>
        <dbReference type="Proteomes" id="UP001152523"/>
    </source>
</evidence>
<reference evidence="1" key="1">
    <citation type="submission" date="2022-07" db="EMBL/GenBank/DDBJ databases">
        <authorList>
            <person name="Macas J."/>
            <person name="Novak P."/>
            <person name="Neumann P."/>
        </authorList>
    </citation>
    <scope>NUCLEOTIDE SEQUENCE</scope>
</reference>
<organism evidence="1 2">
    <name type="scientific">Cuscuta epithymum</name>
    <dbReference type="NCBI Taxonomy" id="186058"/>
    <lineage>
        <taxon>Eukaryota</taxon>
        <taxon>Viridiplantae</taxon>
        <taxon>Streptophyta</taxon>
        <taxon>Embryophyta</taxon>
        <taxon>Tracheophyta</taxon>
        <taxon>Spermatophyta</taxon>
        <taxon>Magnoliopsida</taxon>
        <taxon>eudicotyledons</taxon>
        <taxon>Gunneridae</taxon>
        <taxon>Pentapetalae</taxon>
        <taxon>asterids</taxon>
        <taxon>lamiids</taxon>
        <taxon>Solanales</taxon>
        <taxon>Convolvulaceae</taxon>
        <taxon>Cuscuteae</taxon>
        <taxon>Cuscuta</taxon>
        <taxon>Cuscuta subgen. Cuscuta</taxon>
    </lineage>
</organism>
<proteinExistence type="predicted"/>
<name>A0AAV0D3J8_9ASTE</name>
<gene>
    <name evidence="1" type="ORF">CEPIT_LOCUS11924</name>
</gene>
<sequence>MGGFSLLPCLAHLAKNYSVPGVYNFHMNVDLTNFLRTQKKTHLAMMRTILNEIIFRHKINRGKRPKNGG</sequence>
<keyword evidence="2" id="KW-1185">Reference proteome</keyword>
<comment type="caution">
    <text evidence="1">The sequence shown here is derived from an EMBL/GenBank/DDBJ whole genome shotgun (WGS) entry which is preliminary data.</text>
</comment>
<accession>A0AAV0D3J8</accession>